<sequence length="398" mass="42075">MGITRRATALTATALTAALIAGGTATAAPAPATPDARNGHPGVQRVLERAVTEGGVPGIVAEVRDGHRSWFGTAGVADLATGRPRHAQERFRIGSTTKTFVATVVLQLAAEGRLGLDDSVERWLPGLVDGPGYEPDRITVRQLLGMTSGVYNYAMDAKVRAENEGTGFLLHRFDDYTPEQLVRTGTANRPDFAPGAGWTYSDTGYVLAGLIVERATGTSLAEQVDQRVITPLGLSGTYTPDPDDTALRGPHARAYSRLGDPSPTAPVHDVTELSPSWGYAAGDMVSTARDLDTFFAALLGGRLLPPAQQRELFTMVPTPPGAWIPNAAYGLGVGSVTLDCGPTLWGMGGAINGSWTYTFGTRDGGHLLTTNINGDWTNGSWPIAVFTSELEAEFCPRP</sequence>
<dbReference type="Gene3D" id="3.40.710.10">
    <property type="entry name" value="DD-peptidase/beta-lactamase superfamily"/>
    <property type="match status" value="1"/>
</dbReference>
<evidence type="ECO:0000256" key="1">
    <source>
        <dbReference type="SAM" id="SignalP"/>
    </source>
</evidence>
<evidence type="ECO:0000313" key="4">
    <source>
        <dbReference type="Proteomes" id="UP000263377"/>
    </source>
</evidence>
<dbReference type="PANTHER" id="PTHR46825:SF7">
    <property type="entry name" value="D-ALANYL-D-ALANINE CARBOXYPEPTIDASE"/>
    <property type="match status" value="1"/>
</dbReference>
<dbReference type="PROSITE" id="PS51318">
    <property type="entry name" value="TAT"/>
    <property type="match status" value="1"/>
</dbReference>
<dbReference type="SUPFAM" id="SSF56601">
    <property type="entry name" value="beta-lactamase/transpeptidase-like"/>
    <property type="match status" value="1"/>
</dbReference>
<dbReference type="GO" id="GO:0016787">
    <property type="term" value="F:hydrolase activity"/>
    <property type="evidence" value="ECO:0007669"/>
    <property type="project" value="UniProtKB-KW"/>
</dbReference>
<dbReference type="EMBL" id="QVIG01000001">
    <property type="protein sequence ID" value="RGD56791.1"/>
    <property type="molecule type" value="Genomic_DNA"/>
</dbReference>
<keyword evidence="3" id="KW-0378">Hydrolase</keyword>
<feature type="signal peptide" evidence="1">
    <location>
        <begin position="1"/>
        <end position="27"/>
    </location>
</feature>
<dbReference type="AlphaFoldDB" id="A0A372ZM23"/>
<dbReference type="InterPro" id="IPR012338">
    <property type="entry name" value="Beta-lactam/transpept-like"/>
</dbReference>
<dbReference type="InterPro" id="IPR006311">
    <property type="entry name" value="TAT_signal"/>
</dbReference>
<gene>
    <name evidence="3" type="ORF">DR950_02355</name>
</gene>
<reference evidence="3 4" key="1">
    <citation type="submission" date="2018-08" db="EMBL/GenBank/DDBJ databases">
        <title>Diversity &amp; Physiological Properties of Lignin-Decomposing Actinobacteria from Soil.</title>
        <authorList>
            <person name="Roh S.G."/>
            <person name="Kim S.B."/>
        </authorList>
    </citation>
    <scope>NUCLEOTIDE SEQUENCE [LARGE SCALE GENOMIC DNA]</scope>
    <source>
        <strain evidence="3 4">MMS17-GH009</strain>
    </source>
</reference>
<dbReference type="Proteomes" id="UP000263377">
    <property type="component" value="Unassembled WGS sequence"/>
</dbReference>
<keyword evidence="4" id="KW-1185">Reference proteome</keyword>
<feature type="domain" description="Beta-lactamase-related" evidence="2">
    <location>
        <begin position="43"/>
        <end position="365"/>
    </location>
</feature>
<evidence type="ECO:0000259" key="2">
    <source>
        <dbReference type="Pfam" id="PF00144"/>
    </source>
</evidence>
<dbReference type="RefSeq" id="WP_117485402.1">
    <property type="nucleotide sequence ID" value="NZ_QVIG01000001.1"/>
</dbReference>
<dbReference type="PANTHER" id="PTHR46825">
    <property type="entry name" value="D-ALANYL-D-ALANINE-CARBOXYPEPTIDASE/ENDOPEPTIDASE AMPH"/>
    <property type="match status" value="1"/>
</dbReference>
<accession>A0A372ZM23</accession>
<protein>
    <submittedName>
        <fullName evidence="3">Class A beta-lactamase-related serine hydrolase</fullName>
    </submittedName>
</protein>
<dbReference type="InterPro" id="IPR001466">
    <property type="entry name" value="Beta-lactam-related"/>
</dbReference>
<evidence type="ECO:0000313" key="3">
    <source>
        <dbReference type="EMBL" id="RGD56791.1"/>
    </source>
</evidence>
<organism evidence="3 4">
    <name type="scientific">Kitasatospora xanthocidica</name>
    <dbReference type="NCBI Taxonomy" id="83382"/>
    <lineage>
        <taxon>Bacteria</taxon>
        <taxon>Bacillati</taxon>
        <taxon>Actinomycetota</taxon>
        <taxon>Actinomycetes</taxon>
        <taxon>Kitasatosporales</taxon>
        <taxon>Streptomycetaceae</taxon>
        <taxon>Kitasatospora</taxon>
    </lineage>
</organism>
<keyword evidence="1" id="KW-0732">Signal</keyword>
<dbReference type="InterPro" id="IPR050491">
    <property type="entry name" value="AmpC-like"/>
</dbReference>
<proteinExistence type="predicted"/>
<comment type="caution">
    <text evidence="3">The sequence shown here is derived from an EMBL/GenBank/DDBJ whole genome shotgun (WGS) entry which is preliminary data.</text>
</comment>
<dbReference type="Pfam" id="PF00144">
    <property type="entry name" value="Beta-lactamase"/>
    <property type="match status" value="1"/>
</dbReference>
<feature type="chain" id="PRO_5016697957" evidence="1">
    <location>
        <begin position="28"/>
        <end position="398"/>
    </location>
</feature>
<name>A0A372ZM23_9ACTN</name>